<keyword evidence="8" id="KW-0139">CF(1)</keyword>
<dbReference type="Gene3D" id="1.10.287.80">
    <property type="entry name" value="ATP synthase, gamma subunit, helix hairpin domain"/>
    <property type="match status" value="1"/>
</dbReference>
<dbReference type="Gene3D" id="3.40.1380.10">
    <property type="match status" value="1"/>
</dbReference>
<dbReference type="GO" id="GO:0046933">
    <property type="term" value="F:proton-transporting ATP synthase activity, rotational mechanism"/>
    <property type="evidence" value="ECO:0007669"/>
    <property type="project" value="InterPro"/>
</dbReference>
<dbReference type="SUPFAM" id="SSF52943">
    <property type="entry name" value="ATP synthase (F1-ATPase), gamma subunit"/>
    <property type="match status" value="1"/>
</dbReference>
<evidence type="ECO:0000256" key="3">
    <source>
        <dbReference type="ARBA" id="ARBA00007681"/>
    </source>
</evidence>
<evidence type="ECO:0000256" key="1">
    <source>
        <dbReference type="ARBA" id="ARBA00003456"/>
    </source>
</evidence>
<organism evidence="11 12">
    <name type="scientific">candidate division WWE3 bacterium</name>
    <dbReference type="NCBI Taxonomy" id="2053526"/>
    <lineage>
        <taxon>Bacteria</taxon>
        <taxon>Katanobacteria</taxon>
    </lineage>
</organism>
<dbReference type="PRINTS" id="PR00126">
    <property type="entry name" value="ATPASEGAMMA"/>
</dbReference>
<comment type="similarity">
    <text evidence="3">Belongs to the ATPase gamma chain family.</text>
</comment>
<dbReference type="EMBL" id="JAGQKZ010000005">
    <property type="protein sequence ID" value="MCA9391786.1"/>
    <property type="molecule type" value="Genomic_DNA"/>
</dbReference>
<dbReference type="Proteomes" id="UP000751518">
    <property type="component" value="Unassembled WGS sequence"/>
</dbReference>
<proteinExistence type="inferred from homology"/>
<evidence type="ECO:0000256" key="7">
    <source>
        <dbReference type="ARBA" id="ARBA00023136"/>
    </source>
</evidence>
<evidence type="ECO:0000256" key="2">
    <source>
        <dbReference type="ARBA" id="ARBA00004170"/>
    </source>
</evidence>
<evidence type="ECO:0000256" key="5">
    <source>
        <dbReference type="ARBA" id="ARBA00022781"/>
    </source>
</evidence>
<sequence length="287" mass="32763">MNSYRAYLNDSEEVRDVAETIWVEEKLAISDYHRLRKEVTSIKDYTNVLKQQLETFNVDANDIPIQLQRNEFGQRVLLAVGGEKGLVGDTHHRLLEKFGRMKTDYGRIYVIGRKMAKMMSESGIKVDFLEETSGNMSNVLGVAQDLLQRFISDKELGLDGPVDVLYPSFVSVLEYVPTLKRLLPPLKSKDVNQQSTSEVVNAGILYEPSKRKVFLWVLQRYMELALYEILIEAQLSILTARMISMENAASQAEEIAAKLRARYSKERKRVISQRQIEIFVAHSVIGG</sequence>
<protein>
    <submittedName>
        <fullName evidence="11">F0F1 ATP synthase subunit gamma</fullName>
    </submittedName>
</protein>
<evidence type="ECO:0000256" key="9">
    <source>
        <dbReference type="ARBA" id="ARBA00023310"/>
    </source>
</evidence>
<reference evidence="11" key="1">
    <citation type="submission" date="2020-04" db="EMBL/GenBank/DDBJ databases">
        <authorList>
            <person name="Zhang T."/>
        </authorList>
    </citation>
    <scope>NUCLEOTIDE SEQUENCE</scope>
    <source>
        <strain evidence="11">HKST-UBA03</strain>
    </source>
</reference>
<evidence type="ECO:0000256" key="6">
    <source>
        <dbReference type="ARBA" id="ARBA00023065"/>
    </source>
</evidence>
<reference evidence="11" key="2">
    <citation type="journal article" date="2021" name="Microbiome">
        <title>Successional dynamics and alternative stable states in a saline activated sludge microbial community over 9 years.</title>
        <authorList>
            <person name="Wang Y."/>
            <person name="Ye J."/>
            <person name="Ju F."/>
            <person name="Liu L."/>
            <person name="Boyd J.A."/>
            <person name="Deng Y."/>
            <person name="Parks D.H."/>
            <person name="Jiang X."/>
            <person name="Yin X."/>
            <person name="Woodcroft B.J."/>
            <person name="Tyson G.W."/>
            <person name="Hugenholtz P."/>
            <person name="Polz M.F."/>
            <person name="Zhang T."/>
        </authorList>
    </citation>
    <scope>NUCLEOTIDE SEQUENCE</scope>
    <source>
        <strain evidence="11">HKST-UBA03</strain>
    </source>
</reference>
<name>A0A955LK31_UNCKA</name>
<keyword evidence="5" id="KW-0375">Hydrogen ion transport</keyword>
<comment type="subcellular location">
    <subcellularLocation>
        <location evidence="2">Membrane</location>
        <topology evidence="2">Peripheral membrane protein</topology>
    </subcellularLocation>
</comment>
<feature type="coiled-coil region" evidence="10">
    <location>
        <begin position="242"/>
        <end position="269"/>
    </location>
</feature>
<keyword evidence="4" id="KW-0813">Transport</keyword>
<evidence type="ECO:0000256" key="4">
    <source>
        <dbReference type="ARBA" id="ARBA00022448"/>
    </source>
</evidence>
<keyword evidence="9" id="KW-0066">ATP synthesis</keyword>
<dbReference type="PANTHER" id="PTHR11693:SF22">
    <property type="entry name" value="ATP SYNTHASE SUBUNIT GAMMA, MITOCHONDRIAL"/>
    <property type="match status" value="1"/>
</dbReference>
<gene>
    <name evidence="11" type="ORF">KC614_01095</name>
</gene>
<keyword evidence="10" id="KW-0175">Coiled coil</keyword>
<dbReference type="Pfam" id="PF00231">
    <property type="entry name" value="ATP-synt"/>
    <property type="match status" value="1"/>
</dbReference>
<keyword evidence="7" id="KW-0472">Membrane</keyword>
<evidence type="ECO:0000313" key="12">
    <source>
        <dbReference type="Proteomes" id="UP000751518"/>
    </source>
</evidence>
<dbReference type="InterPro" id="IPR035968">
    <property type="entry name" value="ATP_synth_F1_ATPase_gsu"/>
</dbReference>
<dbReference type="PANTHER" id="PTHR11693">
    <property type="entry name" value="ATP SYNTHASE GAMMA CHAIN"/>
    <property type="match status" value="1"/>
</dbReference>
<dbReference type="GO" id="GO:0045259">
    <property type="term" value="C:proton-transporting ATP synthase complex"/>
    <property type="evidence" value="ECO:0007669"/>
    <property type="project" value="UniProtKB-KW"/>
</dbReference>
<evidence type="ECO:0000256" key="8">
    <source>
        <dbReference type="ARBA" id="ARBA00023196"/>
    </source>
</evidence>
<comment type="function">
    <text evidence="1">Produces ATP from ADP in the presence of a proton gradient across the membrane. The gamma chain is believed to be important in regulating ATPase activity and the flow of protons through the CF(0) complex.</text>
</comment>
<accession>A0A955LK31</accession>
<keyword evidence="6" id="KW-0406">Ion transport</keyword>
<evidence type="ECO:0000313" key="11">
    <source>
        <dbReference type="EMBL" id="MCA9391786.1"/>
    </source>
</evidence>
<evidence type="ECO:0000256" key="10">
    <source>
        <dbReference type="SAM" id="Coils"/>
    </source>
</evidence>
<dbReference type="AlphaFoldDB" id="A0A955LK31"/>
<comment type="caution">
    <text evidence="11">The sequence shown here is derived from an EMBL/GenBank/DDBJ whole genome shotgun (WGS) entry which is preliminary data.</text>
</comment>
<dbReference type="InterPro" id="IPR000131">
    <property type="entry name" value="ATP_synth_F1_gsu"/>
</dbReference>